<feature type="domain" description="Response regulatory" evidence="6">
    <location>
        <begin position="293"/>
        <end position="407"/>
    </location>
</feature>
<dbReference type="InterPro" id="IPR003661">
    <property type="entry name" value="HisK_dim/P_dom"/>
</dbReference>
<dbReference type="PANTHER" id="PTHR45339:SF5">
    <property type="entry name" value="HISTIDINE KINASE"/>
    <property type="match status" value="1"/>
</dbReference>
<feature type="modified residue" description="4-aspartylphosphate" evidence="4">
    <location>
        <position position="342"/>
    </location>
</feature>
<dbReference type="PANTHER" id="PTHR45339">
    <property type="entry name" value="HYBRID SIGNAL TRANSDUCTION HISTIDINE KINASE J"/>
    <property type="match status" value="1"/>
</dbReference>
<dbReference type="Gene3D" id="3.30.565.10">
    <property type="entry name" value="Histidine kinase-like ATPase, C-terminal domain"/>
    <property type="match status" value="1"/>
</dbReference>
<evidence type="ECO:0000313" key="8">
    <source>
        <dbReference type="Proteomes" id="UP001597459"/>
    </source>
</evidence>
<comment type="catalytic activity">
    <reaction evidence="1">
        <text>ATP + protein L-histidine = ADP + protein N-phospho-L-histidine.</text>
        <dbReference type="EC" id="2.7.13.3"/>
    </reaction>
</comment>
<dbReference type="CDD" id="cd00082">
    <property type="entry name" value="HisKA"/>
    <property type="match status" value="1"/>
</dbReference>
<evidence type="ECO:0000256" key="4">
    <source>
        <dbReference type="PROSITE-ProRule" id="PRU00169"/>
    </source>
</evidence>
<dbReference type="EMBL" id="JBHULX010000039">
    <property type="protein sequence ID" value="MFD2592937.1"/>
    <property type="molecule type" value="Genomic_DNA"/>
</dbReference>
<evidence type="ECO:0000256" key="1">
    <source>
        <dbReference type="ARBA" id="ARBA00000085"/>
    </source>
</evidence>
<dbReference type="InterPro" id="IPR036097">
    <property type="entry name" value="HisK_dim/P_sf"/>
</dbReference>
<dbReference type="InterPro" id="IPR036890">
    <property type="entry name" value="HATPase_C_sf"/>
</dbReference>
<accession>A0ABW5NBH8</accession>
<dbReference type="SMART" id="SM00387">
    <property type="entry name" value="HATPase_c"/>
    <property type="match status" value="1"/>
</dbReference>
<dbReference type="PROSITE" id="PS50110">
    <property type="entry name" value="RESPONSE_REGULATORY"/>
    <property type="match status" value="1"/>
</dbReference>
<proteinExistence type="predicted"/>
<name>A0ABW5NBH8_9FLAO</name>
<dbReference type="SMART" id="SM00448">
    <property type="entry name" value="REC"/>
    <property type="match status" value="1"/>
</dbReference>
<evidence type="ECO:0000259" key="5">
    <source>
        <dbReference type="PROSITE" id="PS50109"/>
    </source>
</evidence>
<dbReference type="SUPFAM" id="SSF47384">
    <property type="entry name" value="Homodimeric domain of signal transducing histidine kinase"/>
    <property type="match status" value="1"/>
</dbReference>
<organism evidence="7 8">
    <name type="scientific">Aquimarina hainanensis</name>
    <dbReference type="NCBI Taxonomy" id="1578017"/>
    <lineage>
        <taxon>Bacteria</taxon>
        <taxon>Pseudomonadati</taxon>
        <taxon>Bacteroidota</taxon>
        <taxon>Flavobacteriia</taxon>
        <taxon>Flavobacteriales</taxon>
        <taxon>Flavobacteriaceae</taxon>
        <taxon>Aquimarina</taxon>
    </lineage>
</organism>
<evidence type="ECO:0000313" key="7">
    <source>
        <dbReference type="EMBL" id="MFD2592937.1"/>
    </source>
</evidence>
<dbReference type="Gene3D" id="1.10.287.130">
    <property type="match status" value="1"/>
</dbReference>
<comment type="caution">
    <text evidence="7">The sequence shown here is derived from an EMBL/GenBank/DDBJ whole genome shotgun (WGS) entry which is preliminary data.</text>
</comment>
<dbReference type="EC" id="2.7.13.3" evidence="2"/>
<dbReference type="PROSITE" id="PS50109">
    <property type="entry name" value="HIS_KIN"/>
    <property type="match status" value="1"/>
</dbReference>
<dbReference type="CDD" id="cd17546">
    <property type="entry name" value="REC_hyHK_CKI1_RcsC-like"/>
    <property type="match status" value="1"/>
</dbReference>
<reference evidence="8" key="1">
    <citation type="journal article" date="2019" name="Int. J. Syst. Evol. Microbiol.">
        <title>The Global Catalogue of Microorganisms (GCM) 10K type strain sequencing project: providing services to taxonomists for standard genome sequencing and annotation.</title>
        <authorList>
            <consortium name="The Broad Institute Genomics Platform"/>
            <consortium name="The Broad Institute Genome Sequencing Center for Infectious Disease"/>
            <person name="Wu L."/>
            <person name="Ma J."/>
        </authorList>
    </citation>
    <scope>NUCLEOTIDE SEQUENCE [LARGE SCALE GENOMIC DNA]</scope>
    <source>
        <strain evidence="8">KCTC 42423</strain>
    </source>
</reference>
<dbReference type="InterPro" id="IPR005467">
    <property type="entry name" value="His_kinase_dom"/>
</dbReference>
<dbReference type="Pfam" id="PF02518">
    <property type="entry name" value="HATPase_c"/>
    <property type="match status" value="1"/>
</dbReference>
<dbReference type="InterPro" id="IPR001789">
    <property type="entry name" value="Sig_transdc_resp-reg_receiver"/>
</dbReference>
<dbReference type="SMART" id="SM00388">
    <property type="entry name" value="HisKA"/>
    <property type="match status" value="1"/>
</dbReference>
<feature type="domain" description="Histidine kinase" evidence="5">
    <location>
        <begin position="55"/>
        <end position="274"/>
    </location>
</feature>
<dbReference type="Gene3D" id="3.40.50.2300">
    <property type="match status" value="1"/>
</dbReference>
<evidence type="ECO:0000259" key="6">
    <source>
        <dbReference type="PROSITE" id="PS50110"/>
    </source>
</evidence>
<dbReference type="SUPFAM" id="SSF55874">
    <property type="entry name" value="ATPase domain of HSP90 chaperone/DNA topoisomerase II/histidine kinase"/>
    <property type="match status" value="1"/>
</dbReference>
<sequence>MTYVIISGGIFLVALFLLIKSRLTITSLKTKNKELQASYEEVQFKSNEQNEFIYSLIQELRTPLYGIMGLTHLIVDEHPEIGQDKKLKSLKFAGDHLLTLINNVLQVHAIDNNDITVQQTVFNLKESLQNMLNSFSYTTDNSSKLHFNYDRRITKLVKGDQTILSQILMNLICNALRFTKNGNVFFSVDLIKESPTINTIKFSIKHDGSELSKEDQNSIYDEFTNIEKAKRSYLGAGINYKIIKKLTDTINSTITIDNNPAIGSEYSFTVTYETFQKLEDYLELPKEKEEKIKVLVVDDNKLNLLVAQKILTKENLICQTLDNGFDAIELLKNEQFDIVLMDINMPNLNGIGTTKRIRKFNTKTPIIALTAVDITQLNLQITQAGINDYILKPYNKNHLLQVIHKHTIAKDRIIEDSY</sequence>
<dbReference type="Pfam" id="PF00072">
    <property type="entry name" value="Response_reg"/>
    <property type="match status" value="1"/>
</dbReference>
<dbReference type="SUPFAM" id="SSF52172">
    <property type="entry name" value="CheY-like"/>
    <property type="match status" value="1"/>
</dbReference>
<evidence type="ECO:0000256" key="2">
    <source>
        <dbReference type="ARBA" id="ARBA00012438"/>
    </source>
</evidence>
<gene>
    <name evidence="7" type="ORF">ACFSTE_19015</name>
</gene>
<dbReference type="InterPro" id="IPR003594">
    <property type="entry name" value="HATPase_dom"/>
</dbReference>
<dbReference type="InterPro" id="IPR011006">
    <property type="entry name" value="CheY-like_superfamily"/>
</dbReference>
<protein>
    <recommendedName>
        <fullName evidence="2">histidine kinase</fullName>
        <ecNumber evidence="2">2.7.13.3</ecNumber>
    </recommendedName>
</protein>
<dbReference type="Pfam" id="PF00512">
    <property type="entry name" value="HisKA"/>
    <property type="match status" value="1"/>
</dbReference>
<keyword evidence="8" id="KW-1185">Reference proteome</keyword>
<evidence type="ECO:0000256" key="3">
    <source>
        <dbReference type="ARBA" id="ARBA00022553"/>
    </source>
</evidence>
<dbReference type="RefSeq" id="WP_176030088.1">
    <property type="nucleotide sequence ID" value="NZ_JBHSJV010000001.1"/>
</dbReference>
<keyword evidence="3 4" id="KW-0597">Phosphoprotein</keyword>
<dbReference type="Proteomes" id="UP001597459">
    <property type="component" value="Unassembled WGS sequence"/>
</dbReference>